<dbReference type="EMBL" id="CP002691">
    <property type="protein sequence ID" value="AEE53767.1"/>
    <property type="molecule type" value="Genomic_DNA"/>
</dbReference>
<name>F4L094_HALH1</name>
<dbReference type="KEGG" id="hhy:Halhy_5944"/>
<evidence type="ECO:0000313" key="2">
    <source>
        <dbReference type="Proteomes" id="UP000008461"/>
    </source>
</evidence>
<keyword evidence="2" id="KW-1185">Reference proteome</keyword>
<reference evidence="1 2" key="1">
    <citation type="journal article" date="2011" name="Stand. Genomic Sci.">
        <title>Complete genome sequence of Haliscomenobacter hydrossis type strain (O).</title>
        <authorList>
            <consortium name="US DOE Joint Genome Institute (JGI-PGF)"/>
            <person name="Daligault H."/>
            <person name="Lapidus A."/>
            <person name="Zeytun A."/>
            <person name="Nolan M."/>
            <person name="Lucas S."/>
            <person name="Del Rio T.G."/>
            <person name="Tice H."/>
            <person name="Cheng J.F."/>
            <person name="Tapia R."/>
            <person name="Han C."/>
            <person name="Goodwin L."/>
            <person name="Pitluck S."/>
            <person name="Liolios K."/>
            <person name="Pagani I."/>
            <person name="Ivanova N."/>
            <person name="Huntemann M."/>
            <person name="Mavromatis K."/>
            <person name="Mikhailova N."/>
            <person name="Pati A."/>
            <person name="Chen A."/>
            <person name="Palaniappan K."/>
            <person name="Land M."/>
            <person name="Hauser L."/>
            <person name="Brambilla E.M."/>
            <person name="Rohde M."/>
            <person name="Verbarg S."/>
            <person name="Goker M."/>
            <person name="Bristow J."/>
            <person name="Eisen J.A."/>
            <person name="Markowitz V."/>
            <person name="Hugenholtz P."/>
            <person name="Kyrpides N.C."/>
            <person name="Klenk H.P."/>
            <person name="Woyke T."/>
        </authorList>
    </citation>
    <scope>NUCLEOTIDE SEQUENCE [LARGE SCALE GENOMIC DNA]</scope>
    <source>
        <strain evidence="2">ATCC 27775 / DSM 1100 / LMG 10767 / O</strain>
    </source>
</reference>
<organism evidence="1 2">
    <name type="scientific">Haliscomenobacter hydrossis (strain ATCC 27775 / DSM 1100 / LMG 10767 / O)</name>
    <dbReference type="NCBI Taxonomy" id="760192"/>
    <lineage>
        <taxon>Bacteria</taxon>
        <taxon>Pseudomonadati</taxon>
        <taxon>Bacteroidota</taxon>
        <taxon>Saprospiria</taxon>
        <taxon>Saprospirales</taxon>
        <taxon>Haliscomenobacteraceae</taxon>
        <taxon>Haliscomenobacter</taxon>
    </lineage>
</organism>
<dbReference type="Proteomes" id="UP000008461">
    <property type="component" value="Chromosome"/>
</dbReference>
<gene>
    <name evidence="1" type="ordered locus">Halhy_5944</name>
</gene>
<protein>
    <submittedName>
        <fullName evidence="1">Uncharacterized protein</fullName>
    </submittedName>
</protein>
<sequence>MDVSEYQKCATGYYLFDSMPDNVIDNWYRYVCTDGENCKEVEADYLPKDNEMVFFCSITGGRTEVELFKNGGEIKK</sequence>
<reference key="2">
    <citation type="submission" date="2011-04" db="EMBL/GenBank/DDBJ databases">
        <title>Complete sequence of chromosome of Haliscomenobacter hydrossis DSM 1100.</title>
        <authorList>
            <consortium name="US DOE Joint Genome Institute (JGI-PGF)"/>
            <person name="Lucas S."/>
            <person name="Han J."/>
            <person name="Lapidus A."/>
            <person name="Bruce D."/>
            <person name="Goodwin L."/>
            <person name="Pitluck S."/>
            <person name="Peters L."/>
            <person name="Kyrpides N."/>
            <person name="Mavromatis K."/>
            <person name="Ivanova N."/>
            <person name="Ovchinnikova G."/>
            <person name="Pagani I."/>
            <person name="Daligault H."/>
            <person name="Detter J.C."/>
            <person name="Han C."/>
            <person name="Land M."/>
            <person name="Hauser L."/>
            <person name="Markowitz V."/>
            <person name="Cheng J.-F."/>
            <person name="Hugenholtz P."/>
            <person name="Woyke T."/>
            <person name="Wu D."/>
            <person name="Verbarg S."/>
            <person name="Frueling A."/>
            <person name="Brambilla E."/>
            <person name="Klenk H.-P."/>
            <person name="Eisen J.A."/>
        </authorList>
    </citation>
    <scope>NUCLEOTIDE SEQUENCE</scope>
    <source>
        <strain>DSM 1100</strain>
    </source>
</reference>
<dbReference type="HOGENOM" id="CLU_2649414_0_0_10"/>
<proteinExistence type="predicted"/>
<dbReference type="RefSeq" id="WP_013768295.1">
    <property type="nucleotide sequence ID" value="NC_015510.1"/>
</dbReference>
<accession>F4L094</accession>
<evidence type="ECO:0000313" key="1">
    <source>
        <dbReference type="EMBL" id="AEE53767.1"/>
    </source>
</evidence>
<dbReference type="AlphaFoldDB" id="F4L094"/>